<dbReference type="InParanoid" id="D8PT68"/>
<gene>
    <name evidence="1" type="ORF">SCHCODRAFT_84614</name>
</gene>
<organism evidence="2">
    <name type="scientific">Schizophyllum commune (strain H4-8 / FGSC 9210)</name>
    <name type="common">Split gill fungus</name>
    <dbReference type="NCBI Taxonomy" id="578458"/>
    <lineage>
        <taxon>Eukaryota</taxon>
        <taxon>Fungi</taxon>
        <taxon>Dikarya</taxon>
        <taxon>Basidiomycota</taxon>
        <taxon>Agaricomycotina</taxon>
        <taxon>Agaricomycetes</taxon>
        <taxon>Agaricomycetidae</taxon>
        <taxon>Agaricales</taxon>
        <taxon>Schizophyllaceae</taxon>
        <taxon>Schizophyllum</taxon>
    </lineage>
</organism>
<dbReference type="OrthoDB" id="10648805at2759"/>
<protein>
    <submittedName>
        <fullName evidence="1">Expressed protein</fullName>
    </submittedName>
</protein>
<proteinExistence type="predicted"/>
<dbReference type="VEuPathDB" id="FungiDB:SCHCODRAFT_02010961"/>
<name>D8PT68_SCHCM</name>
<reference evidence="1 2" key="1">
    <citation type="journal article" date="2010" name="Nat. Biotechnol.">
        <title>Genome sequence of the model mushroom Schizophyllum commune.</title>
        <authorList>
            <person name="Ohm R.A."/>
            <person name="de Jong J.F."/>
            <person name="Lugones L.G."/>
            <person name="Aerts A."/>
            <person name="Kothe E."/>
            <person name="Stajich J.E."/>
            <person name="de Vries R.P."/>
            <person name="Record E."/>
            <person name="Levasseur A."/>
            <person name="Baker S.E."/>
            <person name="Bartholomew K.A."/>
            <person name="Coutinho P.M."/>
            <person name="Erdmann S."/>
            <person name="Fowler T.J."/>
            <person name="Gathman A.C."/>
            <person name="Lombard V."/>
            <person name="Henrissat B."/>
            <person name="Knabe N."/>
            <person name="Kuees U."/>
            <person name="Lilly W.W."/>
            <person name="Lindquist E."/>
            <person name="Lucas S."/>
            <person name="Magnuson J.K."/>
            <person name="Piumi F."/>
            <person name="Raudaskoski M."/>
            <person name="Salamov A."/>
            <person name="Schmutz J."/>
            <person name="Schwarze F.W.M.R."/>
            <person name="vanKuyk P.A."/>
            <person name="Horton J.S."/>
            <person name="Grigoriev I.V."/>
            <person name="Woesten H.A.B."/>
        </authorList>
    </citation>
    <scope>NUCLEOTIDE SEQUENCE [LARGE SCALE GENOMIC DNA]</scope>
    <source>
        <strain evidence="2">H4-8 / FGSC 9210</strain>
    </source>
</reference>
<dbReference type="Proteomes" id="UP000007431">
    <property type="component" value="Unassembled WGS sequence"/>
</dbReference>
<keyword evidence="2" id="KW-1185">Reference proteome</keyword>
<evidence type="ECO:0000313" key="1">
    <source>
        <dbReference type="EMBL" id="EFJ01263.1"/>
    </source>
</evidence>
<dbReference type="HOGENOM" id="CLU_1428766_0_0_1"/>
<accession>D8PT68</accession>
<sequence>MRATTRPRSCPRALLKALYFQTRFTILGFALRLPRASLASPPPSASSQLPPPPVAGALLRVLARGRLLTHPVIAARLAARAVPSGSRRLGFTSSSCPQYISPFDTARPLIRLRLKVIAYSSPVPYFVLNCTRRRHILLAIELPFSRLLVSLPRLASPCLARSVLRCSCAYGFGFCFFWTVVLDFRGVGRV</sequence>
<dbReference type="EMBL" id="GL377303">
    <property type="protein sequence ID" value="EFJ01263.1"/>
    <property type="molecule type" value="Genomic_DNA"/>
</dbReference>
<evidence type="ECO:0000313" key="2">
    <source>
        <dbReference type="Proteomes" id="UP000007431"/>
    </source>
</evidence>
<dbReference type="AlphaFoldDB" id="D8PT68"/>